<dbReference type="PANTHER" id="PTHR33973:SF4">
    <property type="entry name" value="OS07G0153300 PROTEIN"/>
    <property type="match status" value="1"/>
</dbReference>
<accession>A0A7I8KA92</accession>
<dbReference type="AlphaFoldDB" id="A0A7I8KA92"/>
<feature type="region of interest" description="Disordered" evidence="1">
    <location>
        <begin position="309"/>
        <end position="337"/>
    </location>
</feature>
<protein>
    <submittedName>
        <fullName evidence="2">Uncharacterized protein</fullName>
    </submittedName>
</protein>
<gene>
    <name evidence="2" type="ORF">SI8410_04004669</name>
</gene>
<name>A0A7I8KA92_SPIIN</name>
<dbReference type="PANTHER" id="PTHR33973">
    <property type="entry name" value="OS07G0153300 PROTEIN"/>
    <property type="match status" value="1"/>
</dbReference>
<dbReference type="EMBL" id="LR746267">
    <property type="protein sequence ID" value="CAA7394008.1"/>
    <property type="molecule type" value="Genomic_DNA"/>
</dbReference>
<sequence length="352" mass="38943">MEVVYLIGSLVSSTLTSAVLSLRLVLRCLASCLCRPPGGDFEAAEGDDAPLLRLYQGHVKHVRRSPHHHAFEYPVRYALVNLERPCSSTASPLPSSLFPPSFFAGHLSADNARAVTDTNGPVLLLTIPPSVGYEQNPLSIYYCYDVVSRADSKHEAGAGDDGESMASTRTCLRKCIAEVTNTPWGERASFVFDPRSDLVAKPLHVSPFMDMLGNWKIHAGEPGDKLFVGISVQHPEMGSYFTATLSAKEVSSSRPSPALFFWLMPQKVALWIYWQAVKLWWKNVSFIQHPRYSNPAYREDALSRDRELRCPLTKGGGGGPRDDDRRSDSAAAEGGGGMARWCVWRDAEWPWS</sequence>
<evidence type="ECO:0000256" key="1">
    <source>
        <dbReference type="SAM" id="MobiDB-lite"/>
    </source>
</evidence>
<reference evidence="2" key="1">
    <citation type="submission" date="2020-02" db="EMBL/GenBank/DDBJ databases">
        <authorList>
            <person name="Scholz U."/>
            <person name="Mascher M."/>
            <person name="Fiebig A."/>
        </authorList>
    </citation>
    <scope>NUCLEOTIDE SEQUENCE</scope>
</reference>
<evidence type="ECO:0000313" key="2">
    <source>
        <dbReference type="EMBL" id="CAA7394008.1"/>
    </source>
</evidence>
<dbReference type="InterPro" id="IPR010775">
    <property type="entry name" value="DUF1365"/>
</dbReference>
<dbReference type="Proteomes" id="UP000663760">
    <property type="component" value="Chromosome 4"/>
</dbReference>
<dbReference type="OrthoDB" id="3340520at2759"/>
<keyword evidence="3" id="KW-1185">Reference proteome</keyword>
<proteinExistence type="predicted"/>
<evidence type="ECO:0000313" key="3">
    <source>
        <dbReference type="Proteomes" id="UP000663760"/>
    </source>
</evidence>
<dbReference type="Pfam" id="PF07103">
    <property type="entry name" value="DUF1365"/>
    <property type="match status" value="1"/>
</dbReference>
<organism evidence="2 3">
    <name type="scientific">Spirodela intermedia</name>
    <name type="common">Intermediate duckweed</name>
    <dbReference type="NCBI Taxonomy" id="51605"/>
    <lineage>
        <taxon>Eukaryota</taxon>
        <taxon>Viridiplantae</taxon>
        <taxon>Streptophyta</taxon>
        <taxon>Embryophyta</taxon>
        <taxon>Tracheophyta</taxon>
        <taxon>Spermatophyta</taxon>
        <taxon>Magnoliopsida</taxon>
        <taxon>Liliopsida</taxon>
        <taxon>Araceae</taxon>
        <taxon>Lemnoideae</taxon>
        <taxon>Spirodela</taxon>
    </lineage>
</organism>